<proteinExistence type="predicted"/>
<evidence type="ECO:0000313" key="2">
    <source>
        <dbReference type="EMBL" id="PKS05756.1"/>
    </source>
</evidence>
<gene>
    <name evidence="2" type="ORF">jhhlp_007585</name>
</gene>
<dbReference type="STRING" id="41688.A0A2N3N005"/>
<dbReference type="EMBL" id="NLAX01001139">
    <property type="protein sequence ID" value="PKS05756.1"/>
    <property type="molecule type" value="Genomic_DNA"/>
</dbReference>
<accession>A0A2N3N005</accession>
<comment type="caution">
    <text evidence="2">The sequence shown here is derived from an EMBL/GenBank/DDBJ whole genome shotgun (WGS) entry which is preliminary data.</text>
</comment>
<keyword evidence="1" id="KW-0732">Signal</keyword>
<dbReference type="AlphaFoldDB" id="A0A2N3N005"/>
<reference evidence="2 3" key="1">
    <citation type="journal article" date="2017" name="G3 (Bethesda)">
        <title>First Draft Genome Sequence of the Pathogenic Fungus Lomentospora prolificans (Formerly Scedosporium prolificans).</title>
        <authorList>
            <person name="Luo R."/>
            <person name="Zimin A."/>
            <person name="Workman R."/>
            <person name="Fan Y."/>
            <person name="Pertea G."/>
            <person name="Grossman N."/>
            <person name="Wear M.P."/>
            <person name="Jia B."/>
            <person name="Miller H."/>
            <person name="Casadevall A."/>
            <person name="Timp W."/>
            <person name="Zhang S.X."/>
            <person name="Salzberg S.L."/>
        </authorList>
    </citation>
    <scope>NUCLEOTIDE SEQUENCE [LARGE SCALE GENOMIC DNA]</scope>
    <source>
        <strain evidence="2 3">JHH-5317</strain>
    </source>
</reference>
<dbReference type="InParanoid" id="A0A2N3N005"/>
<dbReference type="OrthoDB" id="3937708at2759"/>
<evidence type="ECO:0000256" key="1">
    <source>
        <dbReference type="SAM" id="SignalP"/>
    </source>
</evidence>
<sequence>MAATLRSFATLFALLAVRVMADCVSYGIDYANGGQYYIDASSIQYFSFVSVFQGCSQEAINPVLVDPLGNNYSCSTITTQPEGQQLTSTCGIPYSSMTSGEWKIIISGEQVNVQRTITLTVGVPETETVTATPTIVLGITSTPKAVTVRSTQEVTNILIIGQSTVTAPCGAGQTITVTEQRPRTVVVEETITRTQTDGQVTSRWQTTETTQASCHYPTKKRSLEEREEAAVAAQTVTYTQTTYTVTQTVVTTVPPQTTTELALTTRTITSQAAPTTVCQGNGQGTVVTVNPGGNAVTQTNLVYTTIHAAGTVWVGETAYTTISNAASATACWRAGGWYGN</sequence>
<dbReference type="Proteomes" id="UP000233524">
    <property type="component" value="Unassembled WGS sequence"/>
</dbReference>
<organism evidence="2 3">
    <name type="scientific">Lomentospora prolificans</name>
    <dbReference type="NCBI Taxonomy" id="41688"/>
    <lineage>
        <taxon>Eukaryota</taxon>
        <taxon>Fungi</taxon>
        <taxon>Dikarya</taxon>
        <taxon>Ascomycota</taxon>
        <taxon>Pezizomycotina</taxon>
        <taxon>Sordariomycetes</taxon>
        <taxon>Hypocreomycetidae</taxon>
        <taxon>Microascales</taxon>
        <taxon>Microascaceae</taxon>
        <taxon>Lomentospora</taxon>
    </lineage>
</organism>
<name>A0A2N3N005_9PEZI</name>
<feature type="chain" id="PRO_5014729766" evidence="1">
    <location>
        <begin position="22"/>
        <end position="340"/>
    </location>
</feature>
<protein>
    <submittedName>
        <fullName evidence="2">Uncharacterized protein</fullName>
    </submittedName>
</protein>
<feature type="signal peptide" evidence="1">
    <location>
        <begin position="1"/>
        <end position="21"/>
    </location>
</feature>
<keyword evidence="3" id="KW-1185">Reference proteome</keyword>
<dbReference type="VEuPathDB" id="FungiDB:jhhlp_007585"/>
<evidence type="ECO:0000313" key="3">
    <source>
        <dbReference type="Proteomes" id="UP000233524"/>
    </source>
</evidence>